<evidence type="ECO:0000313" key="2">
    <source>
        <dbReference type="EMBL" id="GFS48216.1"/>
    </source>
</evidence>
<dbReference type="Proteomes" id="UP000886998">
    <property type="component" value="Unassembled WGS sequence"/>
</dbReference>
<keyword evidence="4" id="KW-1185">Reference proteome</keyword>
<dbReference type="AlphaFoldDB" id="A0A8X6IRF2"/>
<dbReference type="EMBL" id="BMAV01026198">
    <property type="protein sequence ID" value="GFS48216.1"/>
    <property type="molecule type" value="Genomic_DNA"/>
</dbReference>
<accession>A0A8X6IRF2</accession>
<protein>
    <submittedName>
        <fullName evidence="3">Uncharacterized protein</fullName>
    </submittedName>
</protein>
<name>A0A8X6IRF2_9ARAC</name>
<sequence length="71" mass="7475">MPLIVFSPNAADNSGSGRARQTGSGTPGTFALPADLSEPLLPSPFLQTIECAVSTGDRPFHTRHVEPLETL</sequence>
<proteinExistence type="predicted"/>
<dbReference type="OrthoDB" id="6453173at2759"/>
<dbReference type="EMBL" id="BMAV01027213">
    <property type="protein sequence ID" value="GFS57265.1"/>
    <property type="molecule type" value="Genomic_DNA"/>
</dbReference>
<evidence type="ECO:0000313" key="4">
    <source>
        <dbReference type="Proteomes" id="UP000886998"/>
    </source>
</evidence>
<reference evidence="3" key="1">
    <citation type="submission" date="2020-08" db="EMBL/GenBank/DDBJ databases">
        <title>Multicomponent nature underlies the extraordinary mechanical properties of spider dragline silk.</title>
        <authorList>
            <person name="Kono N."/>
            <person name="Nakamura H."/>
            <person name="Mori M."/>
            <person name="Yoshida Y."/>
            <person name="Ohtoshi R."/>
            <person name="Malay A.D."/>
            <person name="Moran D.A.P."/>
            <person name="Tomita M."/>
            <person name="Numata K."/>
            <person name="Arakawa K."/>
        </authorList>
    </citation>
    <scope>NUCLEOTIDE SEQUENCE</scope>
</reference>
<comment type="caution">
    <text evidence="3">The sequence shown here is derived from an EMBL/GenBank/DDBJ whole genome shotgun (WGS) entry which is preliminary data.</text>
</comment>
<feature type="compositionally biased region" description="Polar residues" evidence="1">
    <location>
        <begin position="10"/>
        <end position="24"/>
    </location>
</feature>
<gene>
    <name evidence="3" type="ORF">TNIN_114441</name>
    <name evidence="2" type="ORF">TNIN_137451</name>
</gene>
<organism evidence="3 4">
    <name type="scientific">Trichonephila inaurata madagascariensis</name>
    <dbReference type="NCBI Taxonomy" id="2747483"/>
    <lineage>
        <taxon>Eukaryota</taxon>
        <taxon>Metazoa</taxon>
        <taxon>Ecdysozoa</taxon>
        <taxon>Arthropoda</taxon>
        <taxon>Chelicerata</taxon>
        <taxon>Arachnida</taxon>
        <taxon>Araneae</taxon>
        <taxon>Araneomorphae</taxon>
        <taxon>Entelegynae</taxon>
        <taxon>Araneoidea</taxon>
        <taxon>Nephilidae</taxon>
        <taxon>Trichonephila</taxon>
        <taxon>Trichonephila inaurata</taxon>
    </lineage>
</organism>
<evidence type="ECO:0000256" key="1">
    <source>
        <dbReference type="SAM" id="MobiDB-lite"/>
    </source>
</evidence>
<evidence type="ECO:0000313" key="3">
    <source>
        <dbReference type="EMBL" id="GFS57265.1"/>
    </source>
</evidence>
<feature type="region of interest" description="Disordered" evidence="1">
    <location>
        <begin position="1"/>
        <end position="31"/>
    </location>
</feature>